<accession>A0A821IS03</accession>
<keyword evidence="2" id="KW-1185">Reference proteome</keyword>
<evidence type="ECO:0000313" key="1">
    <source>
        <dbReference type="EMBL" id="CAF4708223.1"/>
    </source>
</evidence>
<evidence type="ECO:0000313" key="2">
    <source>
        <dbReference type="Proteomes" id="UP000663866"/>
    </source>
</evidence>
<feature type="non-terminal residue" evidence="1">
    <location>
        <position position="24"/>
    </location>
</feature>
<name>A0A821IS03_9BILA</name>
<dbReference type="AlphaFoldDB" id="A0A821IS03"/>
<sequence>MNELNAQDEDNQTIIVYRGQIANP</sequence>
<protein>
    <submittedName>
        <fullName evidence="1">Uncharacterized protein</fullName>
    </submittedName>
</protein>
<dbReference type="EMBL" id="CAJOBG010102309">
    <property type="protein sequence ID" value="CAF4708223.1"/>
    <property type="molecule type" value="Genomic_DNA"/>
</dbReference>
<organism evidence="1 2">
    <name type="scientific">Rotaria magnacalcarata</name>
    <dbReference type="NCBI Taxonomy" id="392030"/>
    <lineage>
        <taxon>Eukaryota</taxon>
        <taxon>Metazoa</taxon>
        <taxon>Spiralia</taxon>
        <taxon>Gnathifera</taxon>
        <taxon>Rotifera</taxon>
        <taxon>Eurotatoria</taxon>
        <taxon>Bdelloidea</taxon>
        <taxon>Philodinida</taxon>
        <taxon>Philodinidae</taxon>
        <taxon>Rotaria</taxon>
    </lineage>
</organism>
<proteinExistence type="predicted"/>
<reference evidence="1" key="1">
    <citation type="submission" date="2021-02" db="EMBL/GenBank/DDBJ databases">
        <authorList>
            <person name="Nowell W R."/>
        </authorList>
    </citation>
    <scope>NUCLEOTIDE SEQUENCE</scope>
</reference>
<gene>
    <name evidence="1" type="ORF">OVN521_LOCUS48642</name>
</gene>
<comment type="caution">
    <text evidence="1">The sequence shown here is derived from an EMBL/GenBank/DDBJ whole genome shotgun (WGS) entry which is preliminary data.</text>
</comment>
<dbReference type="Proteomes" id="UP000663866">
    <property type="component" value="Unassembled WGS sequence"/>
</dbReference>